<feature type="region of interest" description="Disordered" evidence="1">
    <location>
        <begin position="56"/>
        <end position="87"/>
    </location>
</feature>
<evidence type="ECO:0000313" key="3">
    <source>
        <dbReference type="Proteomes" id="UP000054251"/>
    </source>
</evidence>
<accession>A0A0V1PW10</accession>
<dbReference type="Proteomes" id="UP000054251">
    <property type="component" value="Unassembled WGS sequence"/>
</dbReference>
<feature type="compositionally biased region" description="Acidic residues" evidence="1">
    <location>
        <begin position="26"/>
        <end position="35"/>
    </location>
</feature>
<feature type="compositionally biased region" description="Polar residues" evidence="1">
    <location>
        <begin position="71"/>
        <end position="85"/>
    </location>
</feature>
<keyword evidence="3" id="KW-1185">Reference proteome</keyword>
<dbReference type="RefSeq" id="XP_015466338.1">
    <property type="nucleotide sequence ID" value="XM_015612857.1"/>
</dbReference>
<feature type="compositionally biased region" description="Basic and acidic residues" evidence="1">
    <location>
        <begin position="56"/>
        <end position="70"/>
    </location>
</feature>
<evidence type="ECO:0000256" key="1">
    <source>
        <dbReference type="SAM" id="MobiDB-lite"/>
    </source>
</evidence>
<protein>
    <submittedName>
        <fullName evidence="2">Uncharacterized protein</fullName>
    </submittedName>
</protein>
<dbReference type="GeneID" id="26841037"/>
<dbReference type="EMBL" id="LMYN01000097">
    <property type="protein sequence ID" value="KSA00236.1"/>
    <property type="molecule type" value="Genomic_DNA"/>
</dbReference>
<gene>
    <name evidence="2" type="ORF">AC631_04028</name>
</gene>
<dbReference type="OrthoDB" id="4026299at2759"/>
<evidence type="ECO:0000313" key="2">
    <source>
        <dbReference type="EMBL" id="KSA00236.1"/>
    </source>
</evidence>
<comment type="caution">
    <text evidence="2">The sequence shown here is derived from an EMBL/GenBank/DDBJ whole genome shotgun (WGS) entry which is preliminary data.</text>
</comment>
<reference evidence="2 3" key="1">
    <citation type="submission" date="2015-11" db="EMBL/GenBank/DDBJ databases">
        <title>The genome of Debaryomyces fabryi.</title>
        <authorList>
            <person name="Tafer H."/>
            <person name="Lopandic K."/>
        </authorList>
    </citation>
    <scope>NUCLEOTIDE SEQUENCE [LARGE SCALE GENOMIC DNA]</scope>
    <source>
        <strain evidence="2 3">CBS 789</strain>
    </source>
</reference>
<feature type="region of interest" description="Disordered" evidence="1">
    <location>
        <begin position="1"/>
        <end position="41"/>
    </location>
</feature>
<organism evidence="2 3">
    <name type="scientific">Debaryomyces fabryi</name>
    <dbReference type="NCBI Taxonomy" id="58627"/>
    <lineage>
        <taxon>Eukaryota</taxon>
        <taxon>Fungi</taxon>
        <taxon>Dikarya</taxon>
        <taxon>Ascomycota</taxon>
        <taxon>Saccharomycotina</taxon>
        <taxon>Pichiomycetes</taxon>
        <taxon>Debaryomycetaceae</taxon>
        <taxon>Debaryomyces</taxon>
    </lineage>
</organism>
<dbReference type="AlphaFoldDB" id="A0A0V1PW10"/>
<sequence length="143" mass="16418">MIGPSIPKDILEKRRKQSDKKNTENDSSDESDDEIVGPLLPETIYNKSINLEQIADKKEEKKAQHDDSKTVEAQTLHMEQNNLSQYPIRERQTLLSKHRAKNTGKNKVTKFDSKENLNSEIRKEILRKLDQNGGLEGKFTRGS</sequence>
<name>A0A0V1PW10_9ASCO</name>
<proteinExistence type="predicted"/>